<accession>A0ABQ5DV83</accession>
<evidence type="ECO:0000313" key="2">
    <source>
        <dbReference type="EMBL" id="GJT40749.1"/>
    </source>
</evidence>
<name>A0ABQ5DV83_9ASTR</name>
<reference evidence="2" key="1">
    <citation type="journal article" date="2022" name="Int. J. Mol. Sci.">
        <title>Draft Genome of Tanacetum Coccineum: Genomic Comparison of Closely Related Tanacetum-Family Plants.</title>
        <authorList>
            <person name="Yamashiro T."/>
            <person name="Shiraishi A."/>
            <person name="Nakayama K."/>
            <person name="Satake H."/>
        </authorList>
    </citation>
    <scope>NUCLEOTIDE SEQUENCE</scope>
</reference>
<reference evidence="2" key="2">
    <citation type="submission" date="2022-01" db="EMBL/GenBank/DDBJ databases">
        <authorList>
            <person name="Yamashiro T."/>
            <person name="Shiraishi A."/>
            <person name="Satake H."/>
            <person name="Nakayama K."/>
        </authorList>
    </citation>
    <scope>NUCLEOTIDE SEQUENCE</scope>
</reference>
<dbReference type="Proteomes" id="UP001151760">
    <property type="component" value="Unassembled WGS sequence"/>
</dbReference>
<evidence type="ECO:0000313" key="3">
    <source>
        <dbReference type="Proteomes" id="UP001151760"/>
    </source>
</evidence>
<feature type="region of interest" description="Disordered" evidence="1">
    <location>
        <begin position="111"/>
        <end position="145"/>
    </location>
</feature>
<gene>
    <name evidence="2" type="ORF">Tco_0940614</name>
</gene>
<keyword evidence="3" id="KW-1185">Reference proteome</keyword>
<dbReference type="EMBL" id="BQNB010015501">
    <property type="protein sequence ID" value="GJT40749.1"/>
    <property type="molecule type" value="Genomic_DNA"/>
</dbReference>
<evidence type="ECO:0000256" key="1">
    <source>
        <dbReference type="SAM" id="MobiDB-lite"/>
    </source>
</evidence>
<protein>
    <submittedName>
        <fullName evidence="2">Uncharacterized protein</fullName>
    </submittedName>
</protein>
<proteinExistence type="predicted"/>
<sequence length="145" mass="16036">MIKMNVENDEETGKGGGAPAPVDLLTVPTDGSYPLKLDTEAFETKSLLLYHPPLHTPNHLTLPKFCCTLPSSSPPPENVESLKDNIRLSYISASRGLTLLRTLAKRSLDTTPHLRDLPSRDATLNPTRRAPRTGPAYSQHRDIWL</sequence>
<comment type="caution">
    <text evidence="2">The sequence shown here is derived from an EMBL/GenBank/DDBJ whole genome shotgun (WGS) entry which is preliminary data.</text>
</comment>
<organism evidence="2 3">
    <name type="scientific">Tanacetum coccineum</name>
    <dbReference type="NCBI Taxonomy" id="301880"/>
    <lineage>
        <taxon>Eukaryota</taxon>
        <taxon>Viridiplantae</taxon>
        <taxon>Streptophyta</taxon>
        <taxon>Embryophyta</taxon>
        <taxon>Tracheophyta</taxon>
        <taxon>Spermatophyta</taxon>
        <taxon>Magnoliopsida</taxon>
        <taxon>eudicotyledons</taxon>
        <taxon>Gunneridae</taxon>
        <taxon>Pentapetalae</taxon>
        <taxon>asterids</taxon>
        <taxon>campanulids</taxon>
        <taxon>Asterales</taxon>
        <taxon>Asteraceae</taxon>
        <taxon>Asteroideae</taxon>
        <taxon>Anthemideae</taxon>
        <taxon>Anthemidinae</taxon>
        <taxon>Tanacetum</taxon>
    </lineage>
</organism>
<feature type="region of interest" description="Disordered" evidence="1">
    <location>
        <begin position="1"/>
        <end position="23"/>
    </location>
</feature>